<keyword evidence="3 5" id="KW-0808">Transferase</keyword>
<organism evidence="8 9">
    <name type="scientific">Thiospirochaeta perfilievii</name>
    <dbReference type="NCBI Taxonomy" id="252967"/>
    <lineage>
        <taxon>Bacteria</taxon>
        <taxon>Pseudomonadati</taxon>
        <taxon>Spirochaetota</taxon>
        <taxon>Spirochaetia</taxon>
        <taxon>Spirochaetales</taxon>
        <taxon>Spirochaetaceae</taxon>
        <taxon>Thiospirochaeta</taxon>
    </lineage>
</organism>
<dbReference type="InterPro" id="IPR041711">
    <property type="entry name" value="Met-tRNA-FMT_N"/>
</dbReference>
<reference evidence="8 9" key="2">
    <citation type="submission" date="2019-09" db="EMBL/GenBank/DDBJ databases">
        <title>Complete Genome Sequence and Methylome Analysis of free living Spirochaetas.</title>
        <authorList>
            <person name="Leshcheva N."/>
            <person name="Mikheeva N."/>
        </authorList>
    </citation>
    <scope>NUCLEOTIDE SEQUENCE [LARGE SCALE GENOMIC DNA]</scope>
    <source>
        <strain evidence="8 9">P</strain>
    </source>
</reference>
<dbReference type="EMBL" id="CP035807">
    <property type="protein sequence ID" value="QEN04005.1"/>
    <property type="molecule type" value="Genomic_DNA"/>
</dbReference>
<evidence type="ECO:0000259" key="6">
    <source>
        <dbReference type="Pfam" id="PF00551"/>
    </source>
</evidence>
<dbReference type="KEGG" id="sper:EW093_04580"/>
<dbReference type="SUPFAM" id="SSF50486">
    <property type="entry name" value="FMT C-terminal domain-like"/>
    <property type="match status" value="1"/>
</dbReference>
<evidence type="ECO:0000256" key="3">
    <source>
        <dbReference type="ARBA" id="ARBA00022679"/>
    </source>
</evidence>
<dbReference type="InterPro" id="IPR005793">
    <property type="entry name" value="Formyl_trans_C"/>
</dbReference>
<evidence type="ECO:0000259" key="7">
    <source>
        <dbReference type="Pfam" id="PF02911"/>
    </source>
</evidence>
<dbReference type="InterPro" id="IPR044135">
    <property type="entry name" value="Met-tRNA-FMT_C"/>
</dbReference>
<comment type="similarity">
    <text evidence="1 5">Belongs to the Fmt family.</text>
</comment>
<dbReference type="Pfam" id="PF02911">
    <property type="entry name" value="Formyl_trans_C"/>
    <property type="match status" value="1"/>
</dbReference>
<evidence type="ECO:0000256" key="2">
    <source>
        <dbReference type="ARBA" id="ARBA00012261"/>
    </source>
</evidence>
<proteinExistence type="inferred from homology"/>
<dbReference type="SUPFAM" id="SSF53328">
    <property type="entry name" value="Formyltransferase"/>
    <property type="match status" value="1"/>
</dbReference>
<dbReference type="InterPro" id="IPR005794">
    <property type="entry name" value="Fmt"/>
</dbReference>
<dbReference type="Gene3D" id="3.40.50.12230">
    <property type="match status" value="1"/>
</dbReference>
<dbReference type="Pfam" id="PF00551">
    <property type="entry name" value="Formyl_trans_N"/>
    <property type="match status" value="1"/>
</dbReference>
<keyword evidence="4 5" id="KW-0648">Protein biosynthesis</keyword>
<dbReference type="CDD" id="cd08704">
    <property type="entry name" value="Met_tRNA_FMT_C"/>
    <property type="match status" value="1"/>
</dbReference>
<dbReference type="CDD" id="cd08646">
    <property type="entry name" value="FMT_core_Met-tRNA-FMT_N"/>
    <property type="match status" value="1"/>
</dbReference>
<evidence type="ECO:0000313" key="8">
    <source>
        <dbReference type="EMBL" id="QEN04005.1"/>
    </source>
</evidence>
<dbReference type="InterPro" id="IPR036477">
    <property type="entry name" value="Formyl_transf_N_sf"/>
</dbReference>
<name>A0A5C1Q7J8_9SPIO</name>
<gene>
    <name evidence="5" type="primary">fmt</name>
    <name evidence="8" type="ORF">EW093_04580</name>
</gene>
<comment type="catalytic activity">
    <reaction evidence="5">
        <text>L-methionyl-tRNA(fMet) + (6R)-10-formyltetrahydrofolate = N-formyl-L-methionyl-tRNA(fMet) + (6S)-5,6,7,8-tetrahydrofolate + H(+)</text>
        <dbReference type="Rhea" id="RHEA:24380"/>
        <dbReference type="Rhea" id="RHEA-COMP:9952"/>
        <dbReference type="Rhea" id="RHEA-COMP:9953"/>
        <dbReference type="ChEBI" id="CHEBI:15378"/>
        <dbReference type="ChEBI" id="CHEBI:57453"/>
        <dbReference type="ChEBI" id="CHEBI:78530"/>
        <dbReference type="ChEBI" id="CHEBI:78844"/>
        <dbReference type="ChEBI" id="CHEBI:195366"/>
        <dbReference type="EC" id="2.1.2.9"/>
    </reaction>
</comment>
<dbReference type="NCBIfam" id="TIGR00460">
    <property type="entry name" value="fmt"/>
    <property type="match status" value="1"/>
</dbReference>
<feature type="binding site" evidence="5">
    <location>
        <begin position="107"/>
        <end position="110"/>
    </location>
    <ligand>
        <name>(6S)-5,6,7,8-tetrahydrofolate</name>
        <dbReference type="ChEBI" id="CHEBI:57453"/>
    </ligand>
</feature>
<evidence type="ECO:0000256" key="4">
    <source>
        <dbReference type="ARBA" id="ARBA00022917"/>
    </source>
</evidence>
<dbReference type="PANTHER" id="PTHR11138:SF5">
    <property type="entry name" value="METHIONYL-TRNA FORMYLTRANSFERASE, MITOCHONDRIAL"/>
    <property type="match status" value="1"/>
</dbReference>
<evidence type="ECO:0000313" key="9">
    <source>
        <dbReference type="Proteomes" id="UP000323824"/>
    </source>
</evidence>
<dbReference type="Proteomes" id="UP000323824">
    <property type="component" value="Chromosome"/>
</dbReference>
<dbReference type="InterPro" id="IPR002376">
    <property type="entry name" value="Formyl_transf_N"/>
</dbReference>
<dbReference type="GO" id="GO:0005829">
    <property type="term" value="C:cytosol"/>
    <property type="evidence" value="ECO:0007669"/>
    <property type="project" value="TreeGrafter"/>
</dbReference>
<feature type="domain" description="Formyl transferase C-terminal" evidence="7">
    <location>
        <begin position="202"/>
        <end position="299"/>
    </location>
</feature>
<accession>A0A5C1Q7J8</accession>
<dbReference type="OrthoDB" id="9802815at2"/>
<keyword evidence="9" id="KW-1185">Reference proteome</keyword>
<sequence>MRILFAGTPEIGVPSLNALVNEFDVCGVLTNPDRPQGRKKTLFPSPIKARAEELELNIFQPDRLESELYSKIKELKPDLLVCIAYGKIFKKEFLDIFPLGGVNIHPSLLPIYRGPSPLSAAILNGDKVSGISIQRLAAKMDSGNILLQEKFELSEKETTGSLTERVATMAAPYIVKVVKDIESDSVTEWEQNDDDATFCKLIMKDDGIIDWSMDSNQLLNMIRAYNPWPMAQTEFEGKGLNIIEAEASDIVGDGEPGRVLEYSKANGFLVKTGDGTIYITRLQLQSKKALDYKSFNNGVKNFVNTLLG</sequence>
<dbReference type="EC" id="2.1.2.9" evidence="2 5"/>
<protein>
    <recommendedName>
        <fullName evidence="2 5">Methionyl-tRNA formyltransferase</fullName>
        <ecNumber evidence="2 5">2.1.2.9</ecNumber>
    </recommendedName>
</protein>
<feature type="domain" description="Formyl transferase N-terminal" evidence="6">
    <location>
        <begin position="7"/>
        <end position="177"/>
    </location>
</feature>
<dbReference type="HAMAP" id="MF_00182">
    <property type="entry name" value="Formyl_trans"/>
    <property type="match status" value="1"/>
</dbReference>
<dbReference type="PANTHER" id="PTHR11138">
    <property type="entry name" value="METHIONYL-TRNA FORMYLTRANSFERASE"/>
    <property type="match status" value="1"/>
</dbReference>
<dbReference type="InterPro" id="IPR011034">
    <property type="entry name" value="Formyl_transferase-like_C_sf"/>
</dbReference>
<evidence type="ECO:0000256" key="5">
    <source>
        <dbReference type="HAMAP-Rule" id="MF_00182"/>
    </source>
</evidence>
<comment type="function">
    <text evidence="5">Attaches a formyl group to the free amino group of methionyl-tRNA(fMet). The formyl group appears to play a dual role in the initiator identity of N-formylmethionyl-tRNA by promoting its recognition by IF2 and preventing the misappropriation of this tRNA by the elongation apparatus.</text>
</comment>
<dbReference type="GO" id="GO:0004479">
    <property type="term" value="F:methionyl-tRNA formyltransferase activity"/>
    <property type="evidence" value="ECO:0007669"/>
    <property type="project" value="UniProtKB-UniRule"/>
</dbReference>
<dbReference type="AlphaFoldDB" id="A0A5C1Q7J8"/>
<dbReference type="RefSeq" id="WP_149567262.1">
    <property type="nucleotide sequence ID" value="NZ_CP035807.1"/>
</dbReference>
<evidence type="ECO:0000256" key="1">
    <source>
        <dbReference type="ARBA" id="ARBA00010699"/>
    </source>
</evidence>
<reference evidence="8 9" key="1">
    <citation type="submission" date="2019-02" db="EMBL/GenBank/DDBJ databases">
        <authorList>
            <person name="Fomenkov A."/>
            <person name="Dubinina G."/>
            <person name="Grabovich M."/>
            <person name="Vincze T."/>
            <person name="Roberts R.J."/>
        </authorList>
    </citation>
    <scope>NUCLEOTIDE SEQUENCE [LARGE SCALE GENOMIC DNA]</scope>
    <source>
        <strain evidence="8 9">P</strain>
    </source>
</reference>